<dbReference type="AlphaFoldDB" id="A0A4R6M9H0"/>
<feature type="domain" description="HTH asnC-type" evidence="5">
    <location>
        <begin position="34"/>
        <end position="95"/>
    </location>
</feature>
<reference evidence="6 7" key="1">
    <citation type="submission" date="2019-03" db="EMBL/GenBank/DDBJ databases">
        <title>Genomic Encyclopedia of Type Strains, Phase III (KMG-III): the genomes of soil and plant-associated and newly described type strains.</title>
        <authorList>
            <person name="Whitman W."/>
        </authorList>
    </citation>
    <scope>NUCLEOTIDE SEQUENCE [LARGE SCALE GENOMIC DNA]</scope>
    <source>
        <strain evidence="6 7">CECT 7378</strain>
    </source>
</reference>
<dbReference type="CDD" id="cd00090">
    <property type="entry name" value="HTH_ARSR"/>
    <property type="match status" value="1"/>
</dbReference>
<evidence type="ECO:0000256" key="4">
    <source>
        <dbReference type="SAM" id="Phobius"/>
    </source>
</evidence>
<accession>A0A4R6M9H0</accession>
<dbReference type="PANTHER" id="PTHR30154">
    <property type="entry name" value="LEUCINE-RESPONSIVE REGULATORY PROTEIN"/>
    <property type="match status" value="1"/>
</dbReference>
<name>A0A4R6M9H0_9GAMM</name>
<dbReference type="PROSITE" id="PS00519">
    <property type="entry name" value="HTH_ASNC_1"/>
    <property type="match status" value="1"/>
</dbReference>
<dbReference type="SUPFAM" id="SSF54909">
    <property type="entry name" value="Dimeric alpha+beta barrel"/>
    <property type="match status" value="1"/>
</dbReference>
<dbReference type="PROSITE" id="PS50956">
    <property type="entry name" value="HTH_ASNC_2"/>
    <property type="match status" value="1"/>
</dbReference>
<dbReference type="Pfam" id="PF01037">
    <property type="entry name" value="AsnC_trans_reg"/>
    <property type="match status" value="1"/>
</dbReference>
<gene>
    <name evidence="6" type="ORF">DFP79_2598</name>
</gene>
<dbReference type="Gene3D" id="1.10.10.10">
    <property type="entry name" value="Winged helix-like DNA-binding domain superfamily/Winged helix DNA-binding domain"/>
    <property type="match status" value="1"/>
</dbReference>
<protein>
    <submittedName>
        <fullName evidence="6">AsnC family transcriptional regulator</fullName>
    </submittedName>
</protein>
<evidence type="ECO:0000313" key="7">
    <source>
        <dbReference type="Proteomes" id="UP000294656"/>
    </source>
</evidence>
<dbReference type="Proteomes" id="UP000294656">
    <property type="component" value="Unassembled WGS sequence"/>
</dbReference>
<keyword evidence="2" id="KW-0238">DNA-binding</keyword>
<dbReference type="GO" id="GO:0005829">
    <property type="term" value="C:cytosol"/>
    <property type="evidence" value="ECO:0007669"/>
    <property type="project" value="TreeGrafter"/>
</dbReference>
<evidence type="ECO:0000259" key="5">
    <source>
        <dbReference type="PROSITE" id="PS50956"/>
    </source>
</evidence>
<dbReference type="Pfam" id="PF13412">
    <property type="entry name" value="HTH_24"/>
    <property type="match status" value="1"/>
</dbReference>
<keyword evidence="3" id="KW-0804">Transcription</keyword>
<keyword evidence="4" id="KW-0812">Transmembrane</keyword>
<organism evidence="6 7">
    <name type="scientific">Marinomonas balearica</name>
    <dbReference type="NCBI Taxonomy" id="491947"/>
    <lineage>
        <taxon>Bacteria</taxon>
        <taxon>Pseudomonadati</taxon>
        <taxon>Pseudomonadota</taxon>
        <taxon>Gammaproteobacteria</taxon>
        <taxon>Oceanospirillales</taxon>
        <taxon>Oceanospirillaceae</taxon>
        <taxon>Marinomonas</taxon>
    </lineage>
</organism>
<sequence>MVYDCEILKNIRIFGILLLCFALSWLLFVFNMKLDRIDIQILHQIQQDSSLTNQELADKVGLSPSPCLRRVKSLEESGIIRKSVTLLDEKKLGLKLTAFIQISMDRHTPDRFEVFERLVDSYSEVKSCCLVTGQSADYVLEVVVEDMDEFQKFLLGKITRIEGVTGVHSSFLLRRVVDRTSLPLDHLI</sequence>
<keyword evidence="4" id="KW-0472">Membrane</keyword>
<dbReference type="SMART" id="SM00344">
    <property type="entry name" value="HTH_ASNC"/>
    <property type="match status" value="1"/>
</dbReference>
<dbReference type="InterPro" id="IPR000485">
    <property type="entry name" value="AsnC-type_HTH_dom"/>
</dbReference>
<dbReference type="GO" id="GO:0043565">
    <property type="term" value="F:sequence-specific DNA binding"/>
    <property type="evidence" value="ECO:0007669"/>
    <property type="project" value="InterPro"/>
</dbReference>
<dbReference type="PANTHER" id="PTHR30154:SF34">
    <property type="entry name" value="TRANSCRIPTIONAL REGULATOR AZLB"/>
    <property type="match status" value="1"/>
</dbReference>
<evidence type="ECO:0000313" key="6">
    <source>
        <dbReference type="EMBL" id="TDO96829.1"/>
    </source>
</evidence>
<dbReference type="InterPro" id="IPR019888">
    <property type="entry name" value="Tscrpt_reg_AsnC-like"/>
</dbReference>
<proteinExistence type="predicted"/>
<dbReference type="InterPro" id="IPR036390">
    <property type="entry name" value="WH_DNA-bd_sf"/>
</dbReference>
<dbReference type="Gene3D" id="3.30.70.920">
    <property type="match status" value="1"/>
</dbReference>
<dbReference type="GO" id="GO:0043200">
    <property type="term" value="P:response to amino acid"/>
    <property type="evidence" value="ECO:0007669"/>
    <property type="project" value="TreeGrafter"/>
</dbReference>
<dbReference type="InterPro" id="IPR011991">
    <property type="entry name" value="ArsR-like_HTH"/>
</dbReference>
<keyword evidence="1" id="KW-0805">Transcription regulation</keyword>
<evidence type="ECO:0000256" key="2">
    <source>
        <dbReference type="ARBA" id="ARBA00023125"/>
    </source>
</evidence>
<dbReference type="InterPro" id="IPR019887">
    <property type="entry name" value="Tscrpt_reg_AsnC/Lrp_C"/>
</dbReference>
<keyword evidence="4" id="KW-1133">Transmembrane helix</keyword>
<dbReference type="InterPro" id="IPR019885">
    <property type="entry name" value="Tscrpt_reg_HTH_AsnC-type_CS"/>
</dbReference>
<dbReference type="SUPFAM" id="SSF46785">
    <property type="entry name" value="Winged helix' DNA-binding domain"/>
    <property type="match status" value="1"/>
</dbReference>
<dbReference type="InterPro" id="IPR011008">
    <property type="entry name" value="Dimeric_a/b-barrel"/>
</dbReference>
<evidence type="ECO:0000256" key="3">
    <source>
        <dbReference type="ARBA" id="ARBA00023163"/>
    </source>
</evidence>
<keyword evidence="7" id="KW-1185">Reference proteome</keyword>
<dbReference type="PRINTS" id="PR00033">
    <property type="entry name" value="HTHASNC"/>
</dbReference>
<dbReference type="InterPro" id="IPR036388">
    <property type="entry name" value="WH-like_DNA-bd_sf"/>
</dbReference>
<comment type="caution">
    <text evidence="6">The sequence shown here is derived from an EMBL/GenBank/DDBJ whole genome shotgun (WGS) entry which is preliminary data.</text>
</comment>
<dbReference type="EMBL" id="SNXC01000013">
    <property type="protein sequence ID" value="TDO96829.1"/>
    <property type="molecule type" value="Genomic_DNA"/>
</dbReference>
<feature type="transmembrane region" description="Helical" evidence="4">
    <location>
        <begin position="12"/>
        <end position="30"/>
    </location>
</feature>
<evidence type="ECO:0000256" key="1">
    <source>
        <dbReference type="ARBA" id="ARBA00023015"/>
    </source>
</evidence>
<dbReference type="GO" id="GO:0006355">
    <property type="term" value="P:regulation of DNA-templated transcription"/>
    <property type="evidence" value="ECO:0007669"/>
    <property type="project" value="UniProtKB-ARBA"/>
</dbReference>